<dbReference type="Gene3D" id="2.40.30.170">
    <property type="match status" value="1"/>
</dbReference>
<feature type="domain" description="CzcB-like C-terminal circularly permuted SH3-like" evidence="5">
    <location>
        <begin position="333"/>
        <end position="392"/>
    </location>
</feature>
<evidence type="ECO:0000313" key="7">
    <source>
        <dbReference type="Proteomes" id="UP000284250"/>
    </source>
</evidence>
<dbReference type="GO" id="GO:0015679">
    <property type="term" value="P:plasma membrane copper ion transport"/>
    <property type="evidence" value="ECO:0007669"/>
    <property type="project" value="TreeGrafter"/>
</dbReference>
<keyword evidence="1" id="KW-0813">Transport</keyword>
<feature type="domain" description="Heavy metal binding" evidence="2">
    <location>
        <begin position="36"/>
        <end position="62"/>
    </location>
</feature>
<dbReference type="InterPro" id="IPR058792">
    <property type="entry name" value="Beta-barrel_RND_2"/>
</dbReference>
<comment type="caution">
    <text evidence="6">The sequence shown here is derived from an EMBL/GenBank/DDBJ whole genome shotgun (WGS) entry which is preliminary data.</text>
</comment>
<dbReference type="Pfam" id="PF25954">
    <property type="entry name" value="Beta-barrel_RND_2"/>
    <property type="match status" value="1"/>
</dbReference>
<evidence type="ECO:0000259" key="5">
    <source>
        <dbReference type="Pfam" id="PF25975"/>
    </source>
</evidence>
<protein>
    <submittedName>
        <fullName evidence="6">Efflux RND transporter periplasmic adaptor subunit</fullName>
    </submittedName>
</protein>
<feature type="domain" description="CusB-like barrel-sandwich hybrid" evidence="3">
    <location>
        <begin position="119"/>
        <end position="240"/>
    </location>
</feature>
<dbReference type="Proteomes" id="UP000284250">
    <property type="component" value="Unassembled WGS sequence"/>
</dbReference>
<dbReference type="Gene3D" id="2.40.50.100">
    <property type="match status" value="1"/>
</dbReference>
<gene>
    <name evidence="6" type="ORF">D0T11_12290</name>
</gene>
<dbReference type="GO" id="GO:0060003">
    <property type="term" value="P:copper ion export"/>
    <property type="evidence" value="ECO:0007669"/>
    <property type="project" value="TreeGrafter"/>
</dbReference>
<keyword evidence="7" id="KW-1185">Reference proteome</keyword>
<dbReference type="Pfam" id="PF19335">
    <property type="entry name" value="HMBD"/>
    <property type="match status" value="2"/>
</dbReference>
<dbReference type="EMBL" id="QYCN01000017">
    <property type="protein sequence ID" value="RIY09305.1"/>
    <property type="molecule type" value="Genomic_DNA"/>
</dbReference>
<accession>A0A418QVR6</accession>
<sequence>MHPQIHQDSPGSCPICHMDLIAVKAAPIPAATATQYTCPMHPQVLSATPGSCPICHMDLVPKSAAPAGAGAGELTLTAQQVQLANIRTQTIGPAPASPTAPAAPSVLTGTVVADARRTTTVSSRVAGRVEKLFVRQTGQVLRQGTPLFSVYSEQLQMLQQQYVLALAQSRAAGGTYQQFAEATAQKLRLLGVTAAQLRRLAARGTAPPLVTYYSPGTGTVQTLRVVQGQYVAEGSPLLTLTDLGTVWVEAQLYPADATRLPVGRPVAVQVAGEAQPRRGKVIFLSPELSGTSQITLARIELANPDGRLQPGSQANVLLAPAAPTAPGAPAGLVVPPAAVLHEGAASYVWAQTGERQFRRVRVRTGAATAAAVPILAGLEPGARVVTTGAYLLQSEWTLRQGSAETMNGVPL</sequence>
<evidence type="ECO:0000259" key="3">
    <source>
        <dbReference type="Pfam" id="PF25919"/>
    </source>
</evidence>
<dbReference type="AlphaFoldDB" id="A0A418QVR6"/>
<dbReference type="Pfam" id="PF25975">
    <property type="entry name" value="CzcB_C"/>
    <property type="match status" value="1"/>
</dbReference>
<dbReference type="Gene3D" id="2.40.420.20">
    <property type="match status" value="1"/>
</dbReference>
<proteinExistence type="predicted"/>
<evidence type="ECO:0000256" key="1">
    <source>
        <dbReference type="ARBA" id="ARBA00022448"/>
    </source>
</evidence>
<dbReference type="InterPro" id="IPR045800">
    <property type="entry name" value="HMBD"/>
</dbReference>
<dbReference type="InterPro" id="IPR051909">
    <property type="entry name" value="MFP_Cation_Efflux"/>
</dbReference>
<dbReference type="PANTHER" id="PTHR30097:SF15">
    <property type="entry name" value="CATION EFFLUX SYSTEM PROTEIN CUSB"/>
    <property type="match status" value="1"/>
</dbReference>
<feature type="domain" description="Heavy metal binding" evidence="2">
    <location>
        <begin position="1"/>
        <end position="22"/>
    </location>
</feature>
<dbReference type="GO" id="GO:0030288">
    <property type="term" value="C:outer membrane-bounded periplasmic space"/>
    <property type="evidence" value="ECO:0007669"/>
    <property type="project" value="TreeGrafter"/>
</dbReference>
<dbReference type="SUPFAM" id="SSF111369">
    <property type="entry name" value="HlyD-like secretion proteins"/>
    <property type="match status" value="1"/>
</dbReference>
<reference evidence="6 7" key="1">
    <citation type="submission" date="2019-01" db="EMBL/GenBank/DDBJ databases">
        <title>Hymenobacter humicola sp. nov., isolated from soils in Antarctica.</title>
        <authorList>
            <person name="Sedlacek I."/>
            <person name="Holochova P."/>
            <person name="Kralova S."/>
            <person name="Pantucek R."/>
            <person name="Stankova E."/>
            <person name="Vrbovska V."/>
            <person name="Kristofova L."/>
            <person name="Svec P."/>
            <person name="Busse H.-J."/>
        </authorList>
    </citation>
    <scope>NUCLEOTIDE SEQUENCE [LARGE SCALE GENOMIC DNA]</scope>
    <source>
        <strain evidence="6 7">CCM 8852</strain>
    </source>
</reference>
<evidence type="ECO:0000259" key="2">
    <source>
        <dbReference type="Pfam" id="PF19335"/>
    </source>
</evidence>
<organism evidence="6 7">
    <name type="scientific">Hymenobacter rubripertinctus</name>
    <dbReference type="NCBI Taxonomy" id="2029981"/>
    <lineage>
        <taxon>Bacteria</taxon>
        <taxon>Pseudomonadati</taxon>
        <taxon>Bacteroidota</taxon>
        <taxon>Cytophagia</taxon>
        <taxon>Cytophagales</taxon>
        <taxon>Hymenobacteraceae</taxon>
        <taxon>Hymenobacter</taxon>
    </lineage>
</organism>
<dbReference type="Pfam" id="PF25919">
    <property type="entry name" value="BSH_CusB"/>
    <property type="match status" value="1"/>
</dbReference>
<dbReference type="PANTHER" id="PTHR30097">
    <property type="entry name" value="CATION EFFLUX SYSTEM PROTEIN CUSB"/>
    <property type="match status" value="1"/>
</dbReference>
<evidence type="ECO:0000259" key="4">
    <source>
        <dbReference type="Pfam" id="PF25954"/>
    </source>
</evidence>
<evidence type="ECO:0000313" key="6">
    <source>
        <dbReference type="EMBL" id="RIY09305.1"/>
    </source>
</evidence>
<dbReference type="InterPro" id="IPR058790">
    <property type="entry name" value="BSH_CusB"/>
</dbReference>
<dbReference type="InterPro" id="IPR058649">
    <property type="entry name" value="CzcB_C"/>
</dbReference>
<dbReference type="OrthoDB" id="9806939at2"/>
<dbReference type="GO" id="GO:0046914">
    <property type="term" value="F:transition metal ion binding"/>
    <property type="evidence" value="ECO:0007669"/>
    <property type="project" value="TreeGrafter"/>
</dbReference>
<name>A0A418QVR6_9BACT</name>
<feature type="domain" description="CusB-like beta-barrel" evidence="4">
    <location>
        <begin position="245"/>
        <end position="320"/>
    </location>
</feature>